<protein>
    <submittedName>
        <fullName evidence="1">Uncharacterized protein</fullName>
    </submittedName>
</protein>
<evidence type="ECO:0000313" key="1">
    <source>
        <dbReference type="EMBL" id="KIO09457.1"/>
    </source>
</evidence>
<keyword evidence="2" id="KW-1185">Reference proteome</keyword>
<proteinExistence type="predicted"/>
<dbReference type="InParanoid" id="A0A0C3KIP6"/>
<dbReference type="EMBL" id="KN831954">
    <property type="protein sequence ID" value="KIO09457.1"/>
    <property type="molecule type" value="Genomic_DNA"/>
</dbReference>
<organism evidence="1 2">
    <name type="scientific">Pisolithus tinctorius Marx 270</name>
    <dbReference type="NCBI Taxonomy" id="870435"/>
    <lineage>
        <taxon>Eukaryota</taxon>
        <taxon>Fungi</taxon>
        <taxon>Dikarya</taxon>
        <taxon>Basidiomycota</taxon>
        <taxon>Agaricomycotina</taxon>
        <taxon>Agaricomycetes</taxon>
        <taxon>Agaricomycetidae</taxon>
        <taxon>Boletales</taxon>
        <taxon>Sclerodermatineae</taxon>
        <taxon>Pisolithaceae</taxon>
        <taxon>Pisolithus</taxon>
    </lineage>
</organism>
<dbReference type="AlphaFoldDB" id="A0A0C3KIP6"/>
<dbReference type="Proteomes" id="UP000054217">
    <property type="component" value="Unassembled WGS sequence"/>
</dbReference>
<gene>
    <name evidence="1" type="ORF">M404DRAFT_996297</name>
</gene>
<dbReference type="HOGENOM" id="CLU_3088185_0_0_1"/>
<sequence length="52" mass="5740">MHQVFVKRTCANLSDAVVGGREGVNSSVYDRTKQGQNMLNSAFQGRRVGVDR</sequence>
<reference evidence="1 2" key="1">
    <citation type="submission" date="2014-04" db="EMBL/GenBank/DDBJ databases">
        <authorList>
            <consortium name="DOE Joint Genome Institute"/>
            <person name="Kuo A."/>
            <person name="Kohler A."/>
            <person name="Costa M.D."/>
            <person name="Nagy L.G."/>
            <person name="Floudas D."/>
            <person name="Copeland A."/>
            <person name="Barry K.W."/>
            <person name="Cichocki N."/>
            <person name="Veneault-Fourrey C."/>
            <person name="LaButti K."/>
            <person name="Lindquist E.A."/>
            <person name="Lipzen A."/>
            <person name="Lundell T."/>
            <person name="Morin E."/>
            <person name="Murat C."/>
            <person name="Sun H."/>
            <person name="Tunlid A."/>
            <person name="Henrissat B."/>
            <person name="Grigoriev I.V."/>
            <person name="Hibbett D.S."/>
            <person name="Martin F."/>
            <person name="Nordberg H.P."/>
            <person name="Cantor M.N."/>
            <person name="Hua S.X."/>
        </authorList>
    </citation>
    <scope>NUCLEOTIDE SEQUENCE [LARGE SCALE GENOMIC DNA]</scope>
    <source>
        <strain evidence="1 2">Marx 270</strain>
    </source>
</reference>
<reference evidence="2" key="2">
    <citation type="submission" date="2015-01" db="EMBL/GenBank/DDBJ databases">
        <title>Evolutionary Origins and Diversification of the Mycorrhizal Mutualists.</title>
        <authorList>
            <consortium name="DOE Joint Genome Institute"/>
            <consortium name="Mycorrhizal Genomics Consortium"/>
            <person name="Kohler A."/>
            <person name="Kuo A."/>
            <person name="Nagy L.G."/>
            <person name="Floudas D."/>
            <person name="Copeland A."/>
            <person name="Barry K.W."/>
            <person name="Cichocki N."/>
            <person name="Veneault-Fourrey C."/>
            <person name="LaButti K."/>
            <person name="Lindquist E.A."/>
            <person name="Lipzen A."/>
            <person name="Lundell T."/>
            <person name="Morin E."/>
            <person name="Murat C."/>
            <person name="Riley R."/>
            <person name="Ohm R."/>
            <person name="Sun H."/>
            <person name="Tunlid A."/>
            <person name="Henrissat B."/>
            <person name="Grigoriev I.V."/>
            <person name="Hibbett D.S."/>
            <person name="Martin F."/>
        </authorList>
    </citation>
    <scope>NUCLEOTIDE SEQUENCE [LARGE SCALE GENOMIC DNA]</scope>
    <source>
        <strain evidence="2">Marx 270</strain>
    </source>
</reference>
<name>A0A0C3KIP6_PISTI</name>
<accession>A0A0C3KIP6</accession>
<evidence type="ECO:0000313" key="2">
    <source>
        <dbReference type="Proteomes" id="UP000054217"/>
    </source>
</evidence>